<dbReference type="Gene3D" id="1.25.40.10">
    <property type="entry name" value="Tetratricopeptide repeat domain"/>
    <property type="match status" value="4"/>
</dbReference>
<dbReference type="PROSITE" id="PS50075">
    <property type="entry name" value="CARRIER"/>
    <property type="match status" value="1"/>
</dbReference>
<dbReference type="SMART" id="SM00028">
    <property type="entry name" value="TPR"/>
    <property type="match status" value="8"/>
</dbReference>
<keyword evidence="7" id="KW-1185">Reference proteome</keyword>
<sequence>MAPPRSISPFASPRPLRSPRTATPKVIKRNISLCDLADDGPPQLDSLDESRAQVGKEARALLKDAQEACDEEAFQAAERAAADALQMFREIGDRSGVARALRCIVSAYQGRDELDAAYNRASEELERCRANGNKLGEAAMMMALVDLKLLQAVRPKEVISLAKSALAMVQQLKDRAWEAEGLVTLARSYENTQKAENMLRAARAAVEAFKQVGDRKGEAQALHCLATAASLNNEVMEAVRCSSEACAILNGLGLACQEAAELMSLAEFHKACKDDMKMLQAAEDAMAIYRAKNSLAGQSNALRLLVKSYCTAQNDLKGIEVAEAALEQFRGQRYKRGEAVALDQIASVQYNMRRPSEALDNALQALDIIKELEDLPWEAVMLHSVAALRCATKQYPEALQAAQEAIWILEDIGDRSGQAYVRLNTVLQVQTQLQEYQEALSTAEEAVAIFRELKDRRGEATGLLLAANVYKMVGQLEEAEKWLLEAQEIFEDLGERRLLAQVLHSMAKIHIAKQEPAEAVRLAYEAHALCKRARDKAAEAGTLLFTVEAHLSFIAQLVENGRMRGSRELEEQLSKAEKAGIAAKRIADKLGHQQTIADCFYALSEVNLVSGRYQEALDGADEGIKIYQDVGYQLGECTFVNMKAQALLVSGKNDEALIAAQEAVSMAKAMDDKPLEVLAQEILDKVLQGQHMGVQPTQVSQPRYVQEEEEEEIQEVPAESRIEEEKPKGLEPAIVSDMLHNMLREMMGSDMESDTPLMDAGVDSLMSIEFRSQVNQAFSGLGLSSTLTFDYPTIRELTGHIVDKSKNQ</sequence>
<dbReference type="Pfam" id="PF13424">
    <property type="entry name" value="TPR_12"/>
    <property type="match status" value="1"/>
</dbReference>
<evidence type="ECO:0000313" key="7">
    <source>
        <dbReference type="Proteomes" id="UP000601435"/>
    </source>
</evidence>
<dbReference type="InterPro" id="IPR019734">
    <property type="entry name" value="TPR_rpt"/>
</dbReference>
<evidence type="ECO:0000256" key="4">
    <source>
        <dbReference type="SAM" id="MobiDB-lite"/>
    </source>
</evidence>
<keyword evidence="3" id="KW-0175">Coiled coil</keyword>
<dbReference type="InterPro" id="IPR009081">
    <property type="entry name" value="PP-bd_ACP"/>
</dbReference>
<dbReference type="SUPFAM" id="SSF47336">
    <property type="entry name" value="ACP-like"/>
    <property type="match status" value="1"/>
</dbReference>
<comment type="caution">
    <text evidence="6">The sequence shown here is derived from an EMBL/GenBank/DDBJ whole genome shotgun (WGS) entry which is preliminary data.</text>
</comment>
<protein>
    <submittedName>
        <fullName evidence="6">TTC28 protein</fullName>
    </submittedName>
</protein>
<dbReference type="GO" id="GO:0031177">
    <property type="term" value="F:phosphopantetheine binding"/>
    <property type="evidence" value="ECO:0007669"/>
    <property type="project" value="InterPro"/>
</dbReference>
<evidence type="ECO:0000313" key="6">
    <source>
        <dbReference type="EMBL" id="CAE7903071.1"/>
    </source>
</evidence>
<evidence type="ECO:0000256" key="3">
    <source>
        <dbReference type="SAM" id="Coils"/>
    </source>
</evidence>
<evidence type="ECO:0000259" key="5">
    <source>
        <dbReference type="PROSITE" id="PS50075"/>
    </source>
</evidence>
<dbReference type="Pfam" id="PF00550">
    <property type="entry name" value="PP-binding"/>
    <property type="match status" value="1"/>
</dbReference>
<feature type="region of interest" description="Disordered" evidence="4">
    <location>
        <begin position="1"/>
        <end position="22"/>
    </location>
</feature>
<dbReference type="AlphaFoldDB" id="A0A813BJ99"/>
<proteinExistence type="predicted"/>
<accession>A0A813BJ99</accession>
<evidence type="ECO:0000256" key="1">
    <source>
        <dbReference type="ARBA" id="ARBA00022450"/>
    </source>
</evidence>
<keyword evidence="1" id="KW-0596">Phosphopantetheine</keyword>
<feature type="domain" description="Carrier" evidence="5">
    <location>
        <begin position="729"/>
        <end position="805"/>
    </location>
</feature>
<gene>
    <name evidence="6" type="primary">TTC28</name>
    <name evidence="6" type="ORF">SNEC2469_LOCUS30450</name>
</gene>
<dbReference type="PANTHER" id="PTHR10098">
    <property type="entry name" value="RAPSYN-RELATED"/>
    <property type="match status" value="1"/>
</dbReference>
<organism evidence="6 7">
    <name type="scientific">Symbiodinium necroappetens</name>
    <dbReference type="NCBI Taxonomy" id="1628268"/>
    <lineage>
        <taxon>Eukaryota</taxon>
        <taxon>Sar</taxon>
        <taxon>Alveolata</taxon>
        <taxon>Dinophyceae</taxon>
        <taxon>Suessiales</taxon>
        <taxon>Symbiodiniaceae</taxon>
        <taxon>Symbiodinium</taxon>
    </lineage>
</organism>
<feature type="coiled-coil region" evidence="3">
    <location>
        <begin position="426"/>
        <end position="453"/>
    </location>
</feature>
<dbReference type="SMART" id="SM00823">
    <property type="entry name" value="PKS_PP"/>
    <property type="match status" value="1"/>
</dbReference>
<dbReference type="Proteomes" id="UP000601435">
    <property type="component" value="Unassembled WGS sequence"/>
</dbReference>
<dbReference type="SUPFAM" id="SSF48452">
    <property type="entry name" value="TPR-like"/>
    <property type="match status" value="3"/>
</dbReference>
<dbReference type="PANTHER" id="PTHR10098:SF108">
    <property type="entry name" value="TETRATRICOPEPTIDE REPEAT PROTEIN 28"/>
    <property type="match status" value="1"/>
</dbReference>
<dbReference type="InterPro" id="IPR036736">
    <property type="entry name" value="ACP-like_sf"/>
</dbReference>
<evidence type="ECO:0000256" key="2">
    <source>
        <dbReference type="ARBA" id="ARBA00022553"/>
    </source>
</evidence>
<dbReference type="InterPro" id="IPR011990">
    <property type="entry name" value="TPR-like_helical_dom_sf"/>
</dbReference>
<dbReference type="SMART" id="SM01294">
    <property type="entry name" value="PKS_PP_betabranch"/>
    <property type="match status" value="1"/>
</dbReference>
<dbReference type="OrthoDB" id="431454at2759"/>
<name>A0A813BJ99_9DINO</name>
<keyword evidence="2" id="KW-0597">Phosphoprotein</keyword>
<dbReference type="EMBL" id="CAJNJA010071140">
    <property type="protein sequence ID" value="CAE7903071.1"/>
    <property type="molecule type" value="Genomic_DNA"/>
</dbReference>
<dbReference type="InterPro" id="IPR020806">
    <property type="entry name" value="PKS_PP-bd"/>
</dbReference>
<reference evidence="6" key="1">
    <citation type="submission" date="2021-02" db="EMBL/GenBank/DDBJ databases">
        <authorList>
            <person name="Dougan E. K."/>
            <person name="Rhodes N."/>
            <person name="Thang M."/>
            <person name="Chan C."/>
        </authorList>
    </citation>
    <scope>NUCLEOTIDE SEQUENCE</scope>
</reference>
<dbReference type="Gene3D" id="1.10.1200.10">
    <property type="entry name" value="ACP-like"/>
    <property type="match status" value="1"/>
</dbReference>